<sequence length="260" mass="28372">MGGIISSFSGSSYDDSIAARQALEKKLAGGEEAISVLEKDLSMKESECTTVYQHVEDLRGKIKELEAQSPSALDETHARGDILSEQLHATKSAQDLNAANAELTALEDKFKTLEQEKKAIIDQLDGLKAELVEAREALESALRKEIAAYKAQTSGTEVKNQTHQQARDKLEATLAATVATLDEQKRALAGSKEMYATLQQSLDKLKEESKVQFLSLKSDLARAEDRVVALQQSHDKLKAGSESELASLKAQLSKLTQLQT</sequence>
<comment type="caution">
    <text evidence="2">The sequence shown here is derived from an EMBL/GenBank/DDBJ whole genome shotgun (WGS) entry which is preliminary data.</text>
</comment>
<keyword evidence="3" id="KW-1185">Reference proteome</keyword>
<dbReference type="EMBL" id="NIZV01000621">
    <property type="protein sequence ID" value="RSL84090.1"/>
    <property type="molecule type" value="Genomic_DNA"/>
</dbReference>
<accession>A0A428S2P9</accession>
<gene>
    <name evidence="2" type="ORF">CDV31_016746</name>
</gene>
<reference evidence="2 3" key="1">
    <citation type="submission" date="2017-06" db="EMBL/GenBank/DDBJ databases">
        <title>Cmopartive genomic analysis of Ambrosia Fusariam Clade fungi.</title>
        <authorList>
            <person name="Stajich J.E."/>
            <person name="Carrillo J."/>
            <person name="Kijimoto T."/>
            <person name="Eskalen A."/>
            <person name="O'Donnell K."/>
            <person name="Kasson M."/>
        </authorList>
    </citation>
    <scope>NUCLEOTIDE SEQUENCE [LARGE SCALE GENOMIC DNA]</scope>
    <source>
        <strain evidence="2 3">NRRL 20438</strain>
    </source>
</reference>
<dbReference type="Gene3D" id="1.10.287.1490">
    <property type="match status" value="1"/>
</dbReference>
<feature type="coiled-coil region" evidence="1">
    <location>
        <begin position="20"/>
        <end position="258"/>
    </location>
</feature>
<name>A0A428S2P9_9HYPO</name>
<feature type="non-terminal residue" evidence="2">
    <location>
        <position position="260"/>
    </location>
</feature>
<evidence type="ECO:0000256" key="1">
    <source>
        <dbReference type="SAM" id="Coils"/>
    </source>
</evidence>
<evidence type="ECO:0000313" key="3">
    <source>
        <dbReference type="Proteomes" id="UP000288429"/>
    </source>
</evidence>
<dbReference type="Proteomes" id="UP000288429">
    <property type="component" value="Unassembled WGS sequence"/>
</dbReference>
<proteinExistence type="predicted"/>
<organism evidence="2 3">
    <name type="scientific">Fusarium ambrosium</name>
    <dbReference type="NCBI Taxonomy" id="131363"/>
    <lineage>
        <taxon>Eukaryota</taxon>
        <taxon>Fungi</taxon>
        <taxon>Dikarya</taxon>
        <taxon>Ascomycota</taxon>
        <taxon>Pezizomycotina</taxon>
        <taxon>Sordariomycetes</taxon>
        <taxon>Hypocreomycetidae</taxon>
        <taxon>Hypocreales</taxon>
        <taxon>Nectriaceae</taxon>
        <taxon>Fusarium</taxon>
        <taxon>Fusarium solani species complex</taxon>
    </lineage>
</organism>
<protein>
    <submittedName>
        <fullName evidence="2">Uncharacterized protein</fullName>
    </submittedName>
</protein>
<dbReference type="SUPFAM" id="SSF57997">
    <property type="entry name" value="Tropomyosin"/>
    <property type="match status" value="1"/>
</dbReference>
<evidence type="ECO:0000313" key="2">
    <source>
        <dbReference type="EMBL" id="RSL84090.1"/>
    </source>
</evidence>
<dbReference type="AlphaFoldDB" id="A0A428S2P9"/>
<keyword evidence="1" id="KW-0175">Coiled coil</keyword>